<dbReference type="Proteomes" id="UP000178925">
    <property type="component" value="Unassembled WGS sequence"/>
</dbReference>
<sequence length="239" mass="27381">MKKPTVSLVIPAYNEEKYISSCLRHALNQSGAFFEIIVVDNASMDATAAIAEKFSGVRVVREERKGLTRARQRGFLEARGDIVAYVDADTRMPAGWSESIFREFSADAKLACLSGPYYYYDVSRWQKLLVWLYWYLLALPAYWFLGYMTVGGNFAIRRNVLAKMNGFDTSIEFYGEDTDIARRAHWFGRVKFSLRFVMPASGRRLTGQGIVYTGIIYVLNFISEVLFKKPVTKKYSDVR</sequence>
<evidence type="ECO:0000313" key="4">
    <source>
        <dbReference type="Proteomes" id="UP000178925"/>
    </source>
</evidence>
<dbReference type="InterPro" id="IPR001173">
    <property type="entry name" value="Glyco_trans_2-like"/>
</dbReference>
<gene>
    <name evidence="3" type="ORF">A2242_02875</name>
</gene>
<accession>A0A1F5SJR4</accession>
<keyword evidence="1" id="KW-0472">Membrane</keyword>
<feature type="transmembrane region" description="Helical" evidence="1">
    <location>
        <begin position="128"/>
        <end position="145"/>
    </location>
</feature>
<dbReference type="InterPro" id="IPR050834">
    <property type="entry name" value="Glycosyltransf_2"/>
</dbReference>
<dbReference type="Pfam" id="PF00535">
    <property type="entry name" value="Glycos_transf_2"/>
    <property type="match status" value="1"/>
</dbReference>
<protein>
    <recommendedName>
        <fullName evidence="2">Glycosyltransferase 2-like domain-containing protein</fullName>
    </recommendedName>
</protein>
<evidence type="ECO:0000259" key="2">
    <source>
        <dbReference type="Pfam" id="PF00535"/>
    </source>
</evidence>
<proteinExistence type="predicted"/>
<dbReference type="SUPFAM" id="SSF53448">
    <property type="entry name" value="Nucleotide-diphospho-sugar transferases"/>
    <property type="match status" value="1"/>
</dbReference>
<comment type="caution">
    <text evidence="3">The sequence shown here is derived from an EMBL/GenBank/DDBJ whole genome shotgun (WGS) entry which is preliminary data.</text>
</comment>
<dbReference type="PANTHER" id="PTHR43685">
    <property type="entry name" value="GLYCOSYLTRANSFERASE"/>
    <property type="match status" value="1"/>
</dbReference>
<feature type="transmembrane region" description="Helical" evidence="1">
    <location>
        <begin position="209"/>
        <end position="227"/>
    </location>
</feature>
<organism evidence="3 4">
    <name type="scientific">Candidatus Falkowbacteria bacterium RIFOXYA2_FULL_47_9</name>
    <dbReference type="NCBI Taxonomy" id="1797995"/>
    <lineage>
        <taxon>Bacteria</taxon>
        <taxon>Candidatus Falkowiibacteriota</taxon>
    </lineage>
</organism>
<dbReference type="EMBL" id="MFGC01000030">
    <property type="protein sequence ID" value="OGF26935.1"/>
    <property type="molecule type" value="Genomic_DNA"/>
</dbReference>
<dbReference type="STRING" id="1797995.A2242_02875"/>
<reference evidence="3 4" key="1">
    <citation type="journal article" date="2016" name="Nat. Commun.">
        <title>Thousands of microbial genomes shed light on interconnected biogeochemical processes in an aquifer system.</title>
        <authorList>
            <person name="Anantharaman K."/>
            <person name="Brown C.T."/>
            <person name="Hug L.A."/>
            <person name="Sharon I."/>
            <person name="Castelle C.J."/>
            <person name="Probst A.J."/>
            <person name="Thomas B.C."/>
            <person name="Singh A."/>
            <person name="Wilkins M.J."/>
            <person name="Karaoz U."/>
            <person name="Brodie E.L."/>
            <person name="Williams K.H."/>
            <person name="Hubbard S.S."/>
            <person name="Banfield J.F."/>
        </authorList>
    </citation>
    <scope>NUCLEOTIDE SEQUENCE [LARGE SCALE GENOMIC DNA]</scope>
</reference>
<name>A0A1F5SJR4_9BACT</name>
<dbReference type="PANTHER" id="PTHR43685:SF2">
    <property type="entry name" value="GLYCOSYLTRANSFERASE 2-LIKE DOMAIN-CONTAINING PROTEIN"/>
    <property type="match status" value="1"/>
</dbReference>
<feature type="domain" description="Glycosyltransferase 2-like" evidence="2">
    <location>
        <begin position="7"/>
        <end position="162"/>
    </location>
</feature>
<evidence type="ECO:0000313" key="3">
    <source>
        <dbReference type="EMBL" id="OGF26935.1"/>
    </source>
</evidence>
<dbReference type="AlphaFoldDB" id="A0A1F5SJR4"/>
<dbReference type="CDD" id="cd00761">
    <property type="entry name" value="Glyco_tranf_GTA_type"/>
    <property type="match status" value="1"/>
</dbReference>
<dbReference type="Gene3D" id="3.90.550.10">
    <property type="entry name" value="Spore Coat Polysaccharide Biosynthesis Protein SpsA, Chain A"/>
    <property type="match status" value="1"/>
</dbReference>
<dbReference type="InterPro" id="IPR029044">
    <property type="entry name" value="Nucleotide-diphossugar_trans"/>
</dbReference>
<keyword evidence="1" id="KW-0812">Transmembrane</keyword>
<evidence type="ECO:0000256" key="1">
    <source>
        <dbReference type="SAM" id="Phobius"/>
    </source>
</evidence>
<keyword evidence="1" id="KW-1133">Transmembrane helix</keyword>